<dbReference type="Gene3D" id="3.40.50.150">
    <property type="entry name" value="Vaccinia Virus protein VP39"/>
    <property type="match status" value="1"/>
</dbReference>
<dbReference type="Proteomes" id="UP000295805">
    <property type="component" value="Unassembled WGS sequence"/>
</dbReference>
<keyword evidence="2 6" id="KW-0489">Methyltransferase</keyword>
<organism evidence="6 7">
    <name type="scientific">Dietzia cinnamea</name>
    <dbReference type="NCBI Taxonomy" id="321318"/>
    <lineage>
        <taxon>Bacteria</taxon>
        <taxon>Bacillati</taxon>
        <taxon>Actinomycetota</taxon>
        <taxon>Actinomycetes</taxon>
        <taxon>Mycobacteriales</taxon>
        <taxon>Dietziaceae</taxon>
        <taxon>Dietzia</taxon>
    </lineage>
</organism>
<dbReference type="EMBL" id="SMCX01000017">
    <property type="protein sequence ID" value="TCW22888.1"/>
    <property type="molecule type" value="Genomic_DNA"/>
</dbReference>
<dbReference type="Pfam" id="PF01555">
    <property type="entry name" value="N6_N4_Mtase"/>
    <property type="match status" value="1"/>
</dbReference>
<evidence type="ECO:0000313" key="7">
    <source>
        <dbReference type="Proteomes" id="UP000295805"/>
    </source>
</evidence>
<dbReference type="InterPro" id="IPR002941">
    <property type="entry name" value="DNA_methylase_N4/N6"/>
</dbReference>
<reference evidence="6 7" key="1">
    <citation type="submission" date="2019-03" db="EMBL/GenBank/DDBJ databases">
        <title>Root nodule microbial communities of legume samples collected from USA, Mexico and Botswana.</title>
        <authorList>
            <person name="Hirsch A."/>
        </authorList>
    </citation>
    <scope>NUCLEOTIDE SEQUENCE [LARGE SCALE GENOMIC DNA]</scope>
    <source>
        <strain evidence="6 7">55</strain>
    </source>
</reference>
<accession>A0A4R3ZRS7</accession>
<keyword evidence="3" id="KW-0808">Transferase</keyword>
<evidence type="ECO:0000313" key="6">
    <source>
        <dbReference type="EMBL" id="TCW22888.1"/>
    </source>
</evidence>
<evidence type="ECO:0000256" key="4">
    <source>
        <dbReference type="ARBA" id="ARBA00022691"/>
    </source>
</evidence>
<dbReference type="AlphaFoldDB" id="A0A4R3ZRS7"/>
<evidence type="ECO:0000256" key="2">
    <source>
        <dbReference type="ARBA" id="ARBA00022603"/>
    </source>
</evidence>
<evidence type="ECO:0000256" key="1">
    <source>
        <dbReference type="ARBA" id="ARBA00006594"/>
    </source>
</evidence>
<dbReference type="GO" id="GO:0003677">
    <property type="term" value="F:DNA binding"/>
    <property type="evidence" value="ECO:0007669"/>
    <property type="project" value="InterPro"/>
</dbReference>
<evidence type="ECO:0000259" key="5">
    <source>
        <dbReference type="Pfam" id="PF01555"/>
    </source>
</evidence>
<gene>
    <name evidence="6" type="ORF">EDD19_1171</name>
</gene>
<dbReference type="GO" id="GO:0008170">
    <property type="term" value="F:N-methyltransferase activity"/>
    <property type="evidence" value="ECO:0007669"/>
    <property type="project" value="InterPro"/>
</dbReference>
<name>A0A4R3ZRS7_9ACTN</name>
<feature type="domain" description="DNA methylase N-4/N-6" evidence="5">
    <location>
        <begin position="86"/>
        <end position="282"/>
    </location>
</feature>
<comment type="similarity">
    <text evidence="1">Belongs to the N(4)/N(6)-methyltransferase family.</text>
</comment>
<dbReference type="GO" id="GO:0032259">
    <property type="term" value="P:methylation"/>
    <property type="evidence" value="ECO:0007669"/>
    <property type="project" value="UniProtKB-KW"/>
</dbReference>
<dbReference type="PRINTS" id="PR00506">
    <property type="entry name" value="D21N6MTFRASE"/>
</dbReference>
<dbReference type="InterPro" id="IPR029063">
    <property type="entry name" value="SAM-dependent_MTases_sf"/>
</dbReference>
<comment type="caution">
    <text evidence="6">The sequence shown here is derived from an EMBL/GenBank/DDBJ whole genome shotgun (WGS) entry which is preliminary data.</text>
</comment>
<dbReference type="PROSITE" id="PS00092">
    <property type="entry name" value="N6_MTASE"/>
    <property type="match status" value="1"/>
</dbReference>
<keyword evidence="4" id="KW-0949">S-adenosyl-L-methionine</keyword>
<sequence>MSEVAGRITRMADQDWPDLESVREEAGLHLHWQGRRSYKSQVPAPRVLERHDELSFQPDDGSNLVIEGDNLQVMVSLRSQYSESFDVIYIDPPYNRGGNDFRYSDARFQDPDADGSDAVYVSNVDGGRHTKWLNYMAPRLVAMKSLMAENGVIFISINDIELGRLLMLMDEIFDEKNRIGVITWRGSADNNPSRIQIEHEYIVCYAKNITHVPKVWTSPADEMRDVLLERYEELVASELEGTALAKEWASMVRANGRDSLGRLARYTHLDEHGPYQVAYRVHNPKKGGYQYGVTKKGVVDKPTARGSYRMPANGYRFPPQTMQRYIDEGLVVFPKRLDQIVQMKDYLKDFRGTLRSVIDLDARAGSYRLKQLFGEDFDGFRYAKPVELIELLVGAAGSKDALAPLIHGA</sequence>
<proteinExistence type="inferred from homology"/>
<protein>
    <submittedName>
        <fullName evidence="6">DNA methylase</fullName>
    </submittedName>
</protein>
<dbReference type="InterPro" id="IPR002052">
    <property type="entry name" value="DNA_methylase_N6_adenine_CS"/>
</dbReference>
<dbReference type="InterPro" id="IPR002295">
    <property type="entry name" value="N4/N6-MTase_EcoPI_Mod-like"/>
</dbReference>
<dbReference type="SUPFAM" id="SSF53335">
    <property type="entry name" value="S-adenosyl-L-methionine-dependent methyltransferases"/>
    <property type="match status" value="1"/>
</dbReference>
<evidence type="ECO:0000256" key="3">
    <source>
        <dbReference type="ARBA" id="ARBA00022679"/>
    </source>
</evidence>